<evidence type="ECO:0000313" key="1">
    <source>
        <dbReference type="EMBL" id="GAJ12609.1"/>
    </source>
</evidence>
<accession>X1U548</accession>
<reference evidence="1" key="1">
    <citation type="journal article" date="2014" name="Front. Microbiol.">
        <title>High frequency of phylogenetically diverse reductive dehalogenase-homologous genes in deep subseafloor sedimentary metagenomes.</title>
        <authorList>
            <person name="Kawai M."/>
            <person name="Futagami T."/>
            <person name="Toyoda A."/>
            <person name="Takaki Y."/>
            <person name="Nishi S."/>
            <person name="Hori S."/>
            <person name="Arai W."/>
            <person name="Tsubouchi T."/>
            <person name="Morono Y."/>
            <person name="Uchiyama I."/>
            <person name="Ito T."/>
            <person name="Fujiyama A."/>
            <person name="Inagaki F."/>
            <person name="Takami H."/>
        </authorList>
    </citation>
    <scope>NUCLEOTIDE SEQUENCE</scope>
    <source>
        <strain evidence="1">Expedition CK06-06</strain>
    </source>
</reference>
<gene>
    <name evidence="1" type="ORF">S12H4_42209</name>
</gene>
<sequence>QLNIVSPKIDRFYANEIKKLTQKGIPILIITNDRGSIPKAFLEVYDDLKVTRGVSIINNPNVRYLLVFNSEEAIYSGGSLVKEELEKSVLIITIIKEAAKLRKIAEIFSLMLPSFMRK</sequence>
<organism evidence="1">
    <name type="scientific">marine sediment metagenome</name>
    <dbReference type="NCBI Taxonomy" id="412755"/>
    <lineage>
        <taxon>unclassified sequences</taxon>
        <taxon>metagenomes</taxon>
        <taxon>ecological metagenomes</taxon>
    </lineage>
</organism>
<feature type="non-terminal residue" evidence="1">
    <location>
        <position position="1"/>
    </location>
</feature>
<protein>
    <submittedName>
        <fullName evidence="1">Uncharacterized protein</fullName>
    </submittedName>
</protein>
<comment type="caution">
    <text evidence="1">The sequence shown here is derived from an EMBL/GenBank/DDBJ whole genome shotgun (WGS) entry which is preliminary data.</text>
</comment>
<proteinExistence type="predicted"/>
<dbReference type="EMBL" id="BARW01025805">
    <property type="protein sequence ID" value="GAJ12609.1"/>
    <property type="molecule type" value="Genomic_DNA"/>
</dbReference>
<name>X1U548_9ZZZZ</name>
<dbReference type="AlphaFoldDB" id="X1U548"/>